<gene>
    <name evidence="10" type="ORF">F0U83_08985</name>
</gene>
<sequence>MSQMDEVLTHLQKENAELKQQFQFYRERYELSLAASNDGLWDWDPNTNHLFISERWKRTLGLESEILDPHLSIWESRVHPEDLPAVKEALHNHLDGKTEQYSAIYRIRRQDGSYITIQDRGKAIFDNDANPVRMAGCMTDISEQIQQQLAIEKNEQHLRTILNCMSEGILVLDKEGQFLYSNPSFSKVVGLSVEQVEGKTPLDPHWRVIHADGSPYPGSEHPSWITLKTGKPIHNDIQGVYTPDGKLNWILANSEPMLAPSTEKEIHGVVVTFTDITDQIEKEKELSLSAKVFENLRESILICDAQMKIVRANPAFIESTGLHESVILSEAMLFQYEMQGGERCKICNSVKENGHWSGECVRIRNHRQRIDHVSITLTNDTYGDTAFYIVLSSDITQQKESERKIQELAYFDSLTGLPNRLNMLQTLTEKLVHIDKKNQIVIILIDIDRFKTINDSLGHLIGDELLIMAAKRIKTVIRTSDFVCRMGGDEFIAIIDHVNDQQTFETTNRILQSLRIPYHIHGKRIMITASLGISRSPNDGLTVEELLKQADSAMYHAKENGRNRAQFFDNEISKNNLFYLKIENGLHEAVTGGQIYIQYQPQFNYQTRTVIGIEALMRWKHPEEGILKPSVFIPIAEETGLITSLGYFLLDIVCKQIAEWQKHITNLPTIAINLSPKQFLEPSLVKHVQQLIEHYEIKPNALEFEITESAFMQETETTLANINGLANLGCRISIDDFGTGYSNLSYLKRFPIHMIKIDKSFIDDIRHDNDDKAIVDAVIRLAEALNITCLAEGVETKEQLEILKGMGCENIQGFLFSKPLHPRLITELIKQHQSADN</sequence>
<dbReference type="Pfam" id="PF00563">
    <property type="entry name" value="EAL"/>
    <property type="match status" value="1"/>
</dbReference>
<dbReference type="RefSeq" id="WP_138987454.1">
    <property type="nucleotide sequence ID" value="NZ_CP043869.1"/>
</dbReference>
<dbReference type="GO" id="GO:0071732">
    <property type="term" value="P:cellular response to nitric oxide"/>
    <property type="evidence" value="ECO:0007669"/>
    <property type="project" value="UniProtKB-ARBA"/>
</dbReference>
<reference evidence="10 11" key="1">
    <citation type="journal article" date="2019" name="Biochem. Eng. J.">
        <title>Metabolic engineering of the marine bacteria Neptunomonas concharum for the production of acetoin and meso-2,3-butanediol from acetate.</title>
        <authorList>
            <person name="Li W."/>
            <person name="Pu N."/>
            <person name="Liu C.-X."/>
            <person name="Yuan Q.-P."/>
            <person name="Li Z.-J."/>
        </authorList>
    </citation>
    <scope>NUCLEOTIDE SEQUENCE [LARGE SCALE GENOMIC DNA]</scope>
    <source>
        <strain evidence="10 11">JCM17730</strain>
    </source>
</reference>
<dbReference type="PROSITE" id="PS50112">
    <property type="entry name" value="PAS"/>
    <property type="match status" value="2"/>
</dbReference>
<evidence type="ECO:0000259" key="9">
    <source>
        <dbReference type="PROSITE" id="PS50887"/>
    </source>
</evidence>
<dbReference type="InterPro" id="IPR029787">
    <property type="entry name" value="Nucleotide_cyclase"/>
</dbReference>
<dbReference type="InterPro" id="IPR000700">
    <property type="entry name" value="PAS-assoc_C"/>
</dbReference>
<dbReference type="CDD" id="cd00130">
    <property type="entry name" value="PAS"/>
    <property type="match status" value="2"/>
</dbReference>
<dbReference type="KEGG" id="ncu:F0U83_08985"/>
<dbReference type="SMART" id="SM00091">
    <property type="entry name" value="PAS"/>
    <property type="match status" value="3"/>
</dbReference>
<evidence type="ECO:0000313" key="11">
    <source>
        <dbReference type="Proteomes" id="UP000324760"/>
    </source>
</evidence>
<evidence type="ECO:0000256" key="1">
    <source>
        <dbReference type="ARBA" id="ARBA00001946"/>
    </source>
</evidence>
<name>A0A5P1RB11_9GAMM</name>
<protein>
    <recommendedName>
        <fullName evidence="2">cyclic-guanylate-specific phosphodiesterase</fullName>
        <ecNumber evidence="2">3.1.4.52</ecNumber>
    </recommendedName>
</protein>
<evidence type="ECO:0000256" key="3">
    <source>
        <dbReference type="ARBA" id="ARBA00022636"/>
    </source>
</evidence>
<dbReference type="EC" id="3.1.4.52" evidence="2"/>
<evidence type="ECO:0000313" key="10">
    <source>
        <dbReference type="EMBL" id="QEQ96844.1"/>
    </source>
</evidence>
<dbReference type="SMART" id="SM00052">
    <property type="entry name" value="EAL"/>
    <property type="match status" value="1"/>
</dbReference>
<dbReference type="NCBIfam" id="TIGR00254">
    <property type="entry name" value="GGDEF"/>
    <property type="match status" value="1"/>
</dbReference>
<dbReference type="InterPro" id="IPR001633">
    <property type="entry name" value="EAL_dom"/>
</dbReference>
<dbReference type="CDD" id="cd01949">
    <property type="entry name" value="GGDEF"/>
    <property type="match status" value="1"/>
</dbReference>
<keyword evidence="5" id="KW-0175">Coiled coil</keyword>
<dbReference type="InterPro" id="IPR001610">
    <property type="entry name" value="PAC"/>
</dbReference>
<feature type="coiled-coil region" evidence="5">
    <location>
        <begin position="1"/>
        <end position="28"/>
    </location>
</feature>
<dbReference type="PANTHER" id="PTHR44757">
    <property type="entry name" value="DIGUANYLATE CYCLASE DGCP"/>
    <property type="match status" value="1"/>
</dbReference>
<evidence type="ECO:0000259" key="8">
    <source>
        <dbReference type="PROSITE" id="PS50883"/>
    </source>
</evidence>
<feature type="domain" description="EAL" evidence="8">
    <location>
        <begin position="579"/>
        <end position="833"/>
    </location>
</feature>
<organism evidence="10 11">
    <name type="scientific">Neptunomonas concharum</name>
    <dbReference type="NCBI Taxonomy" id="1031538"/>
    <lineage>
        <taxon>Bacteria</taxon>
        <taxon>Pseudomonadati</taxon>
        <taxon>Pseudomonadota</taxon>
        <taxon>Gammaproteobacteria</taxon>
        <taxon>Oceanospirillales</taxon>
        <taxon>Oceanospirillaceae</taxon>
        <taxon>Neptunomonas</taxon>
    </lineage>
</organism>
<dbReference type="InterPro" id="IPR013655">
    <property type="entry name" value="PAS_fold_3"/>
</dbReference>
<comment type="cofactor">
    <cofactor evidence="1">
        <name>Mg(2+)</name>
        <dbReference type="ChEBI" id="CHEBI:18420"/>
    </cofactor>
</comment>
<dbReference type="AlphaFoldDB" id="A0A5P1RB11"/>
<dbReference type="SUPFAM" id="SSF141868">
    <property type="entry name" value="EAL domain-like"/>
    <property type="match status" value="1"/>
</dbReference>
<dbReference type="PANTHER" id="PTHR44757:SF2">
    <property type="entry name" value="BIOFILM ARCHITECTURE MAINTENANCE PROTEIN MBAA"/>
    <property type="match status" value="1"/>
</dbReference>
<dbReference type="PROSITE" id="PS50883">
    <property type="entry name" value="EAL"/>
    <property type="match status" value="1"/>
</dbReference>
<comment type="catalytic activity">
    <reaction evidence="4">
        <text>3',3'-c-di-GMP + H2O = 5'-phosphoguanylyl(3'-&gt;5')guanosine + H(+)</text>
        <dbReference type="Rhea" id="RHEA:24902"/>
        <dbReference type="ChEBI" id="CHEBI:15377"/>
        <dbReference type="ChEBI" id="CHEBI:15378"/>
        <dbReference type="ChEBI" id="CHEBI:58754"/>
        <dbReference type="ChEBI" id="CHEBI:58805"/>
        <dbReference type="EC" id="3.1.4.52"/>
    </reaction>
    <physiologicalReaction direction="left-to-right" evidence="4">
        <dbReference type="Rhea" id="RHEA:24903"/>
    </physiologicalReaction>
</comment>
<evidence type="ECO:0000259" key="7">
    <source>
        <dbReference type="PROSITE" id="PS50113"/>
    </source>
</evidence>
<dbReference type="Pfam" id="PF00990">
    <property type="entry name" value="GGDEF"/>
    <property type="match status" value="1"/>
</dbReference>
<dbReference type="PROSITE" id="PS50113">
    <property type="entry name" value="PAC"/>
    <property type="match status" value="1"/>
</dbReference>
<dbReference type="Gene3D" id="3.20.20.450">
    <property type="entry name" value="EAL domain"/>
    <property type="match status" value="1"/>
</dbReference>
<dbReference type="InterPro" id="IPR043128">
    <property type="entry name" value="Rev_trsase/Diguanyl_cyclase"/>
</dbReference>
<dbReference type="SMART" id="SM00267">
    <property type="entry name" value="GGDEF"/>
    <property type="match status" value="1"/>
</dbReference>
<feature type="domain" description="PAS" evidence="6">
    <location>
        <begin position="25"/>
        <end position="97"/>
    </location>
</feature>
<dbReference type="PROSITE" id="PS50887">
    <property type="entry name" value="GGDEF"/>
    <property type="match status" value="1"/>
</dbReference>
<dbReference type="OrthoDB" id="9804951at2"/>
<dbReference type="EMBL" id="CP043869">
    <property type="protein sequence ID" value="QEQ96844.1"/>
    <property type="molecule type" value="Genomic_DNA"/>
</dbReference>
<dbReference type="FunFam" id="3.20.20.450:FF:000001">
    <property type="entry name" value="Cyclic di-GMP phosphodiesterase yahA"/>
    <property type="match status" value="1"/>
</dbReference>
<dbReference type="InterPro" id="IPR000014">
    <property type="entry name" value="PAS"/>
</dbReference>
<dbReference type="Gene3D" id="3.30.70.270">
    <property type="match status" value="1"/>
</dbReference>
<dbReference type="CDD" id="cd01948">
    <property type="entry name" value="EAL"/>
    <property type="match status" value="1"/>
</dbReference>
<feature type="domain" description="GGDEF" evidence="9">
    <location>
        <begin position="438"/>
        <end position="570"/>
    </location>
</feature>
<feature type="domain" description="PAC" evidence="7">
    <location>
        <begin position="101"/>
        <end position="153"/>
    </location>
</feature>
<dbReference type="Gene3D" id="3.30.450.20">
    <property type="entry name" value="PAS domain"/>
    <property type="match status" value="3"/>
</dbReference>
<dbReference type="InterPro" id="IPR035965">
    <property type="entry name" value="PAS-like_dom_sf"/>
</dbReference>
<evidence type="ECO:0000256" key="4">
    <source>
        <dbReference type="ARBA" id="ARBA00051114"/>
    </source>
</evidence>
<dbReference type="InterPro" id="IPR035919">
    <property type="entry name" value="EAL_sf"/>
</dbReference>
<dbReference type="GO" id="GO:0071111">
    <property type="term" value="F:cyclic-guanylate-specific phosphodiesterase activity"/>
    <property type="evidence" value="ECO:0007669"/>
    <property type="project" value="UniProtKB-EC"/>
</dbReference>
<dbReference type="Proteomes" id="UP000324760">
    <property type="component" value="Chromosome"/>
</dbReference>
<dbReference type="Pfam" id="PF08447">
    <property type="entry name" value="PAS_3"/>
    <property type="match status" value="1"/>
</dbReference>
<dbReference type="FunFam" id="3.30.70.270:FF:000001">
    <property type="entry name" value="Diguanylate cyclase domain protein"/>
    <property type="match status" value="1"/>
</dbReference>
<keyword evidence="11" id="KW-1185">Reference proteome</keyword>
<feature type="domain" description="PAS" evidence="6">
    <location>
        <begin position="154"/>
        <end position="202"/>
    </location>
</feature>
<evidence type="ECO:0000259" key="6">
    <source>
        <dbReference type="PROSITE" id="PS50112"/>
    </source>
</evidence>
<dbReference type="NCBIfam" id="TIGR00229">
    <property type="entry name" value="sensory_box"/>
    <property type="match status" value="3"/>
</dbReference>
<dbReference type="SUPFAM" id="SSF55785">
    <property type="entry name" value="PYP-like sensor domain (PAS domain)"/>
    <property type="match status" value="3"/>
</dbReference>
<proteinExistence type="predicted"/>
<dbReference type="SMART" id="SM00086">
    <property type="entry name" value="PAC"/>
    <property type="match status" value="3"/>
</dbReference>
<keyword evidence="3" id="KW-0973">c-di-GMP</keyword>
<evidence type="ECO:0000256" key="5">
    <source>
        <dbReference type="SAM" id="Coils"/>
    </source>
</evidence>
<evidence type="ECO:0000256" key="2">
    <source>
        <dbReference type="ARBA" id="ARBA00012282"/>
    </source>
</evidence>
<dbReference type="Pfam" id="PF13426">
    <property type="entry name" value="PAS_9"/>
    <property type="match status" value="2"/>
</dbReference>
<accession>A0A5P1RB11</accession>
<dbReference type="InterPro" id="IPR000160">
    <property type="entry name" value="GGDEF_dom"/>
</dbReference>
<dbReference type="InterPro" id="IPR052155">
    <property type="entry name" value="Biofilm_reg_signaling"/>
</dbReference>
<dbReference type="SUPFAM" id="SSF55073">
    <property type="entry name" value="Nucleotide cyclase"/>
    <property type="match status" value="1"/>
</dbReference>